<evidence type="ECO:0000313" key="9">
    <source>
        <dbReference type="Proteomes" id="UP000199423"/>
    </source>
</evidence>
<evidence type="ECO:0000256" key="5">
    <source>
        <dbReference type="ARBA" id="ARBA00022989"/>
    </source>
</evidence>
<feature type="transmembrane region" description="Helical" evidence="7">
    <location>
        <begin position="67"/>
        <end position="87"/>
    </location>
</feature>
<dbReference type="GO" id="GO:0005886">
    <property type="term" value="C:plasma membrane"/>
    <property type="evidence" value="ECO:0007669"/>
    <property type="project" value="UniProtKB-SubCell"/>
</dbReference>
<evidence type="ECO:0000313" key="8">
    <source>
        <dbReference type="EMBL" id="SFV37158.1"/>
    </source>
</evidence>
<feature type="transmembrane region" description="Helical" evidence="7">
    <location>
        <begin position="158"/>
        <end position="179"/>
    </location>
</feature>
<keyword evidence="6 7" id="KW-0472">Membrane</keyword>
<keyword evidence="8" id="KW-0282">Flagellum</keyword>
<dbReference type="Pfam" id="PF01311">
    <property type="entry name" value="Bac_export_1"/>
    <property type="match status" value="1"/>
</dbReference>
<dbReference type="OrthoDB" id="9779817at2"/>
<name>A0A1I7NRE9_9HYPH</name>
<evidence type="ECO:0000256" key="4">
    <source>
        <dbReference type="ARBA" id="ARBA00022692"/>
    </source>
</evidence>
<gene>
    <name evidence="8" type="ORF">SAMN04488557_3023</name>
</gene>
<protein>
    <submittedName>
        <fullName evidence="8">Flagellar biosynthetic protein FliR</fullName>
    </submittedName>
</protein>
<comment type="subcellular location">
    <subcellularLocation>
        <location evidence="1">Cell membrane</location>
        <topology evidence="1">Multi-pass membrane protein</topology>
    </subcellularLocation>
</comment>
<keyword evidence="8" id="KW-0969">Cilium</keyword>
<dbReference type="EMBL" id="FPCH01000003">
    <property type="protein sequence ID" value="SFV37158.1"/>
    <property type="molecule type" value="Genomic_DNA"/>
</dbReference>
<dbReference type="PRINTS" id="PR00953">
    <property type="entry name" value="TYPE3IMRPROT"/>
</dbReference>
<evidence type="ECO:0000256" key="7">
    <source>
        <dbReference type="SAM" id="Phobius"/>
    </source>
</evidence>
<dbReference type="PANTHER" id="PTHR30065">
    <property type="entry name" value="FLAGELLAR BIOSYNTHETIC PROTEIN FLIR"/>
    <property type="match status" value="1"/>
</dbReference>
<comment type="similarity">
    <text evidence="2">Belongs to the FliR/MopE/SpaR family.</text>
</comment>
<evidence type="ECO:0000256" key="2">
    <source>
        <dbReference type="ARBA" id="ARBA00009772"/>
    </source>
</evidence>
<feature type="transmembrane region" description="Helical" evidence="7">
    <location>
        <begin position="6"/>
        <end position="26"/>
    </location>
</feature>
<evidence type="ECO:0000256" key="6">
    <source>
        <dbReference type="ARBA" id="ARBA00023136"/>
    </source>
</evidence>
<dbReference type="Proteomes" id="UP000199423">
    <property type="component" value="Unassembled WGS sequence"/>
</dbReference>
<dbReference type="InterPro" id="IPR002010">
    <property type="entry name" value="T3SS_IM_R"/>
</dbReference>
<dbReference type="GO" id="GO:0006605">
    <property type="term" value="P:protein targeting"/>
    <property type="evidence" value="ECO:0007669"/>
    <property type="project" value="InterPro"/>
</dbReference>
<keyword evidence="3" id="KW-1003">Cell membrane</keyword>
<dbReference type="RefSeq" id="WP_092868549.1">
    <property type="nucleotide sequence ID" value="NZ_FPCH01000003.1"/>
</dbReference>
<evidence type="ECO:0000256" key="1">
    <source>
        <dbReference type="ARBA" id="ARBA00004651"/>
    </source>
</evidence>
<keyword evidence="8" id="KW-0966">Cell projection</keyword>
<reference evidence="9" key="1">
    <citation type="submission" date="2016-10" db="EMBL/GenBank/DDBJ databases">
        <authorList>
            <person name="Varghese N."/>
            <person name="Submissions S."/>
        </authorList>
    </citation>
    <scope>NUCLEOTIDE SEQUENCE [LARGE SCALE GENOMIC DNA]</scope>
    <source>
        <strain evidence="9">DSM 1565</strain>
    </source>
</reference>
<feature type="transmembrane region" description="Helical" evidence="7">
    <location>
        <begin position="121"/>
        <end position="138"/>
    </location>
</feature>
<feature type="transmembrane region" description="Helical" evidence="7">
    <location>
        <begin position="38"/>
        <end position="55"/>
    </location>
</feature>
<sequence length="254" mass="27486">MTEFTHETILVPFLVFCRVGACFMLLPGLSSERIPVQLRLFVAVAVSLAITPLVYDSVRPSAGETPSNLLGMIMIETSTGILLGFLVRVLFMALEFVATAMANLAGYGSVFSRAIDNNDPSSPFASLVTMPAVVLFFITNQHINIIRMLERSYDAFKVGVAIAAPPNLQMIVGQVGLAFKLTLQLSAALIVYSLTVNLAFGFLNKMVPQIPIYFVSTPFVVLGGLFLLLQIDKSAMEIFSSLVTQAIQNLGQNG</sequence>
<feature type="transmembrane region" description="Helical" evidence="7">
    <location>
        <begin position="185"/>
        <end position="203"/>
    </location>
</feature>
<evidence type="ECO:0000256" key="3">
    <source>
        <dbReference type="ARBA" id="ARBA00022475"/>
    </source>
</evidence>
<dbReference type="PANTHER" id="PTHR30065:SF1">
    <property type="entry name" value="SURFACE PRESENTATION OF ANTIGENS PROTEIN SPAR"/>
    <property type="match status" value="1"/>
</dbReference>
<dbReference type="AlphaFoldDB" id="A0A1I7NRE9"/>
<feature type="transmembrane region" description="Helical" evidence="7">
    <location>
        <begin position="94"/>
        <end position="115"/>
    </location>
</feature>
<accession>A0A1I7NRE9</accession>
<keyword evidence="9" id="KW-1185">Reference proteome</keyword>
<feature type="transmembrane region" description="Helical" evidence="7">
    <location>
        <begin position="210"/>
        <end position="231"/>
    </location>
</feature>
<keyword evidence="4 7" id="KW-0812">Transmembrane</keyword>
<keyword evidence="5 7" id="KW-1133">Transmembrane helix</keyword>
<organism evidence="8 9">
    <name type="scientific">Hyphomicrobium facile</name>
    <dbReference type="NCBI Taxonomy" id="51670"/>
    <lineage>
        <taxon>Bacteria</taxon>
        <taxon>Pseudomonadati</taxon>
        <taxon>Pseudomonadota</taxon>
        <taxon>Alphaproteobacteria</taxon>
        <taxon>Hyphomicrobiales</taxon>
        <taxon>Hyphomicrobiaceae</taxon>
        <taxon>Hyphomicrobium</taxon>
    </lineage>
</organism>
<proteinExistence type="inferred from homology"/>
<dbReference type="STRING" id="51670.SAMN04488557_3023"/>